<feature type="DNA-binding region" description="H-T-H motif" evidence="4">
    <location>
        <begin position="29"/>
        <end position="48"/>
    </location>
</feature>
<dbReference type="SUPFAM" id="SSF48498">
    <property type="entry name" value="Tetracyclin repressor-like, C-terminal domain"/>
    <property type="match status" value="1"/>
</dbReference>
<dbReference type="GO" id="GO:0003677">
    <property type="term" value="F:DNA binding"/>
    <property type="evidence" value="ECO:0007669"/>
    <property type="project" value="UniProtKB-UniRule"/>
</dbReference>
<evidence type="ECO:0000313" key="6">
    <source>
        <dbReference type="EMBL" id="MDT0439885.1"/>
    </source>
</evidence>
<dbReference type="Gene3D" id="1.10.357.10">
    <property type="entry name" value="Tetracycline Repressor, domain 2"/>
    <property type="match status" value="1"/>
</dbReference>
<evidence type="ECO:0000256" key="3">
    <source>
        <dbReference type="ARBA" id="ARBA00023163"/>
    </source>
</evidence>
<evidence type="ECO:0000256" key="2">
    <source>
        <dbReference type="ARBA" id="ARBA00023125"/>
    </source>
</evidence>
<dbReference type="Gene3D" id="1.10.10.60">
    <property type="entry name" value="Homeodomain-like"/>
    <property type="match status" value="1"/>
</dbReference>
<feature type="domain" description="HTH tetR-type" evidence="5">
    <location>
        <begin position="6"/>
        <end position="66"/>
    </location>
</feature>
<keyword evidence="7" id="KW-1185">Reference proteome</keyword>
<organism evidence="6 7">
    <name type="scientific">Streptomyces doudnae</name>
    <dbReference type="NCBI Taxonomy" id="3075536"/>
    <lineage>
        <taxon>Bacteria</taxon>
        <taxon>Bacillati</taxon>
        <taxon>Actinomycetota</taxon>
        <taxon>Actinomycetes</taxon>
        <taxon>Kitasatosporales</taxon>
        <taxon>Streptomycetaceae</taxon>
        <taxon>Streptomyces</taxon>
    </lineage>
</organism>
<dbReference type="InterPro" id="IPR036271">
    <property type="entry name" value="Tet_transcr_reg_TetR-rel_C_sf"/>
</dbReference>
<protein>
    <submittedName>
        <fullName evidence="6">TetR-like C-terminal domain-containing protein</fullName>
    </submittedName>
</protein>
<proteinExistence type="predicted"/>
<evidence type="ECO:0000313" key="7">
    <source>
        <dbReference type="Proteomes" id="UP001183535"/>
    </source>
</evidence>
<dbReference type="InterPro" id="IPR025996">
    <property type="entry name" value="MT1864/Rv1816-like_C"/>
</dbReference>
<dbReference type="EMBL" id="JAVRES010000032">
    <property type="protein sequence ID" value="MDT0439885.1"/>
    <property type="molecule type" value="Genomic_DNA"/>
</dbReference>
<comment type="caution">
    <text evidence="6">The sequence shown here is derived from an EMBL/GenBank/DDBJ whole genome shotgun (WGS) entry which is preliminary data.</text>
</comment>
<name>A0ABD5EYZ9_9ACTN</name>
<keyword evidence="1" id="KW-0805">Transcription regulation</keyword>
<gene>
    <name evidence="6" type="ORF">RM877_35025</name>
</gene>
<dbReference type="Proteomes" id="UP001183535">
    <property type="component" value="Unassembled WGS sequence"/>
</dbReference>
<reference evidence="7" key="1">
    <citation type="submission" date="2023-07" db="EMBL/GenBank/DDBJ databases">
        <title>30 novel species of actinomycetes from the DSMZ collection.</title>
        <authorList>
            <person name="Nouioui I."/>
        </authorList>
    </citation>
    <scope>NUCLEOTIDE SEQUENCE [LARGE SCALE GENOMIC DNA]</scope>
    <source>
        <strain evidence="7">DSM 41981</strain>
    </source>
</reference>
<dbReference type="SUPFAM" id="SSF46689">
    <property type="entry name" value="Homeodomain-like"/>
    <property type="match status" value="1"/>
</dbReference>
<dbReference type="Pfam" id="PF13305">
    <property type="entry name" value="TetR_C_33"/>
    <property type="match status" value="1"/>
</dbReference>
<evidence type="ECO:0000256" key="4">
    <source>
        <dbReference type="PROSITE-ProRule" id="PRU00335"/>
    </source>
</evidence>
<dbReference type="InterPro" id="IPR009057">
    <property type="entry name" value="Homeodomain-like_sf"/>
</dbReference>
<sequence length="201" mass="21673">MVRRVGLTPERLALAGAELADEVGFEQVTVSALARRFDVKVASLYSHVRNSHDLKTRIALLVLREMADRAAAALAGRAGKDALVALANVYRDYAHEHPGRYAAGRQPLDPETAAASAGVRHSQMTRAVLRGYDLAEPEQTHAVRLLGSTFHGYVSLELAGGFSHSSPDSQESWTRVLDALDALLRSWPAAPQAPSEPSEPS</sequence>
<accession>A0ABD5EYZ9</accession>
<dbReference type="AlphaFoldDB" id="A0ABD5EYZ9"/>
<keyword evidence="3" id="KW-0804">Transcription</keyword>
<dbReference type="RefSeq" id="WP_093830727.1">
    <property type="nucleotide sequence ID" value="NZ_JAVRES010000032.1"/>
</dbReference>
<evidence type="ECO:0000256" key="1">
    <source>
        <dbReference type="ARBA" id="ARBA00023015"/>
    </source>
</evidence>
<dbReference type="InterPro" id="IPR001647">
    <property type="entry name" value="HTH_TetR"/>
</dbReference>
<evidence type="ECO:0000259" key="5">
    <source>
        <dbReference type="PROSITE" id="PS50977"/>
    </source>
</evidence>
<dbReference type="PROSITE" id="PS50977">
    <property type="entry name" value="HTH_TETR_2"/>
    <property type="match status" value="1"/>
</dbReference>
<keyword evidence="2 4" id="KW-0238">DNA-binding</keyword>